<gene>
    <name evidence="1" type="ORF">SAMN04244550_02386</name>
</gene>
<evidence type="ECO:0000313" key="1">
    <source>
        <dbReference type="EMBL" id="SDF52484.1"/>
    </source>
</evidence>
<dbReference type="RefSeq" id="WP_055212663.1">
    <property type="nucleotide sequence ID" value="NZ_CP061202.1"/>
</dbReference>
<reference evidence="1 2" key="1">
    <citation type="submission" date="2016-10" db="EMBL/GenBank/DDBJ databases">
        <authorList>
            <person name="de Groot N.N."/>
        </authorList>
    </citation>
    <scope>NUCLEOTIDE SEQUENCE [LARGE SCALE GENOMIC DNA]</scope>
    <source>
        <strain evidence="2">DSM 938 / 37b4</strain>
    </source>
</reference>
<protein>
    <recommendedName>
        <fullName evidence="3">Cytochrome c</fullName>
    </recommendedName>
</protein>
<dbReference type="GO" id="GO:0009055">
    <property type="term" value="F:electron transfer activity"/>
    <property type="evidence" value="ECO:0007669"/>
    <property type="project" value="InterPro"/>
</dbReference>
<dbReference type="Proteomes" id="UP000183812">
    <property type="component" value="Unassembled WGS sequence"/>
</dbReference>
<dbReference type="PROSITE" id="PS51257">
    <property type="entry name" value="PROKAR_LIPOPROTEIN"/>
    <property type="match status" value="1"/>
</dbReference>
<accession>A0A0Q0USY7</accession>
<evidence type="ECO:0008006" key="3">
    <source>
        <dbReference type="Google" id="ProtNLM"/>
    </source>
</evidence>
<dbReference type="SUPFAM" id="SSF46626">
    <property type="entry name" value="Cytochrome c"/>
    <property type="match status" value="1"/>
</dbReference>
<dbReference type="Gene3D" id="1.10.760.10">
    <property type="entry name" value="Cytochrome c-like domain"/>
    <property type="match status" value="1"/>
</dbReference>
<evidence type="ECO:0000313" key="2">
    <source>
        <dbReference type="Proteomes" id="UP000183812"/>
    </source>
</evidence>
<dbReference type="EMBL" id="FNAY01000012">
    <property type="protein sequence ID" value="SDF52484.1"/>
    <property type="molecule type" value="Genomic_DNA"/>
</dbReference>
<proteinExistence type="predicted"/>
<dbReference type="AlphaFoldDB" id="A0A0Q0USY7"/>
<dbReference type="OrthoDB" id="5514238at2"/>
<name>A0A0Q0USY7_RHOCA</name>
<dbReference type="InterPro" id="IPR036909">
    <property type="entry name" value="Cyt_c-like_dom_sf"/>
</dbReference>
<dbReference type="GO" id="GO:0020037">
    <property type="term" value="F:heme binding"/>
    <property type="evidence" value="ECO:0007669"/>
    <property type="project" value="InterPro"/>
</dbReference>
<sequence>MRAILMCFGGAMGLAACMGAVDLTAPSPARDYADYCAGCHGSGGDPGPIAQELELHPVSLSDLTMMNDGNFPEARVMSKIVGHREHGEMIGAQAGEMPSFEPMLDGPVVLYDTGDGIATPTPARLVRLMEYIKGMQK</sequence>
<organism evidence="1 2">
    <name type="scientific">Rhodobacter capsulatus</name>
    <name type="common">Rhodopseudomonas capsulata</name>
    <dbReference type="NCBI Taxonomy" id="1061"/>
    <lineage>
        <taxon>Bacteria</taxon>
        <taxon>Pseudomonadati</taxon>
        <taxon>Pseudomonadota</taxon>
        <taxon>Alphaproteobacteria</taxon>
        <taxon>Rhodobacterales</taxon>
        <taxon>Rhodobacter group</taxon>
        <taxon>Rhodobacter</taxon>
    </lineage>
</organism>